<protein>
    <submittedName>
        <fullName evidence="3">Uncharacterized protein</fullName>
    </submittedName>
</protein>
<accession>A0A811QSC4</accession>
<keyword evidence="1" id="KW-0472">Membrane</keyword>
<evidence type="ECO:0000313" key="4">
    <source>
        <dbReference type="Proteomes" id="UP000604825"/>
    </source>
</evidence>
<name>A0A811QSC4_9POAL</name>
<feature type="transmembrane region" description="Helical" evidence="1">
    <location>
        <begin position="51"/>
        <end position="68"/>
    </location>
</feature>
<feature type="chain" id="PRO_5032513640" evidence="2">
    <location>
        <begin position="23"/>
        <end position="108"/>
    </location>
</feature>
<gene>
    <name evidence="3" type="ORF">NCGR_LOCUS47298</name>
</gene>
<keyword evidence="4" id="KW-1185">Reference proteome</keyword>
<keyword evidence="2" id="KW-0732">Signal</keyword>
<keyword evidence="1" id="KW-0812">Transmembrane</keyword>
<dbReference type="Proteomes" id="UP000604825">
    <property type="component" value="Unassembled WGS sequence"/>
</dbReference>
<sequence>MARAAWAAWLLVLMCFVAWTLWQILVAKATDANDGGRYTESCLVSDRISAFPYVLLMFLVCCAASFYGRPGFVWARSSGFRFAAALGVWFQFGCCSPGSIPSSESRVA</sequence>
<feature type="signal peptide" evidence="2">
    <location>
        <begin position="1"/>
        <end position="22"/>
    </location>
</feature>
<reference evidence="3" key="1">
    <citation type="submission" date="2020-10" db="EMBL/GenBank/DDBJ databases">
        <authorList>
            <person name="Han B."/>
            <person name="Lu T."/>
            <person name="Zhao Q."/>
            <person name="Huang X."/>
            <person name="Zhao Y."/>
        </authorList>
    </citation>
    <scope>NUCLEOTIDE SEQUENCE</scope>
</reference>
<keyword evidence="1" id="KW-1133">Transmembrane helix</keyword>
<evidence type="ECO:0000313" key="3">
    <source>
        <dbReference type="EMBL" id="CAD6263993.1"/>
    </source>
</evidence>
<comment type="caution">
    <text evidence="3">The sequence shown here is derived from an EMBL/GenBank/DDBJ whole genome shotgun (WGS) entry which is preliminary data.</text>
</comment>
<evidence type="ECO:0000256" key="1">
    <source>
        <dbReference type="SAM" id="Phobius"/>
    </source>
</evidence>
<dbReference type="EMBL" id="CAJGYO010000012">
    <property type="protein sequence ID" value="CAD6263993.1"/>
    <property type="molecule type" value="Genomic_DNA"/>
</dbReference>
<evidence type="ECO:0000256" key="2">
    <source>
        <dbReference type="SAM" id="SignalP"/>
    </source>
</evidence>
<dbReference type="AlphaFoldDB" id="A0A811QSC4"/>
<proteinExistence type="predicted"/>
<organism evidence="3 4">
    <name type="scientific">Miscanthus lutarioriparius</name>
    <dbReference type="NCBI Taxonomy" id="422564"/>
    <lineage>
        <taxon>Eukaryota</taxon>
        <taxon>Viridiplantae</taxon>
        <taxon>Streptophyta</taxon>
        <taxon>Embryophyta</taxon>
        <taxon>Tracheophyta</taxon>
        <taxon>Spermatophyta</taxon>
        <taxon>Magnoliopsida</taxon>
        <taxon>Liliopsida</taxon>
        <taxon>Poales</taxon>
        <taxon>Poaceae</taxon>
        <taxon>PACMAD clade</taxon>
        <taxon>Panicoideae</taxon>
        <taxon>Andropogonodae</taxon>
        <taxon>Andropogoneae</taxon>
        <taxon>Saccharinae</taxon>
        <taxon>Miscanthus</taxon>
    </lineage>
</organism>